<dbReference type="GO" id="GO:0000976">
    <property type="term" value="F:transcription cis-regulatory region binding"/>
    <property type="evidence" value="ECO:0007669"/>
    <property type="project" value="TreeGrafter"/>
</dbReference>
<evidence type="ECO:0000313" key="7">
    <source>
        <dbReference type="Proteomes" id="UP000326711"/>
    </source>
</evidence>
<proteinExistence type="predicted"/>
<name>A0A5J6Z935_9CORY</name>
<dbReference type="InterPro" id="IPR009057">
    <property type="entry name" value="Homeodomain-like_sf"/>
</dbReference>
<protein>
    <submittedName>
        <fullName evidence="6">Tetracycline repressor protein class H</fullName>
    </submittedName>
</protein>
<dbReference type="Gene3D" id="1.10.357.10">
    <property type="entry name" value="Tetracycline Repressor, domain 2"/>
    <property type="match status" value="1"/>
</dbReference>
<dbReference type="AlphaFoldDB" id="A0A5J6Z935"/>
<dbReference type="InterPro" id="IPR001647">
    <property type="entry name" value="HTH_TetR"/>
</dbReference>
<keyword evidence="1" id="KW-0805">Transcription regulation</keyword>
<organism evidence="6 7">
    <name type="scientific">Corynebacterium urogenitale</name>
    <dbReference type="NCBI Taxonomy" id="2487892"/>
    <lineage>
        <taxon>Bacteria</taxon>
        <taxon>Bacillati</taxon>
        <taxon>Actinomycetota</taxon>
        <taxon>Actinomycetes</taxon>
        <taxon>Mycobacteriales</taxon>
        <taxon>Corynebacteriaceae</taxon>
        <taxon>Corynebacterium</taxon>
    </lineage>
</organism>
<keyword evidence="7" id="KW-1185">Reference proteome</keyword>
<evidence type="ECO:0000256" key="4">
    <source>
        <dbReference type="PROSITE-ProRule" id="PRU00335"/>
    </source>
</evidence>
<evidence type="ECO:0000256" key="2">
    <source>
        <dbReference type="ARBA" id="ARBA00023125"/>
    </source>
</evidence>
<evidence type="ECO:0000313" key="6">
    <source>
        <dbReference type="EMBL" id="QFQ02183.1"/>
    </source>
</evidence>
<evidence type="ECO:0000256" key="3">
    <source>
        <dbReference type="ARBA" id="ARBA00023163"/>
    </source>
</evidence>
<keyword evidence="2 4" id="KW-0238">DNA-binding</keyword>
<dbReference type="PANTHER" id="PTHR30055">
    <property type="entry name" value="HTH-TYPE TRANSCRIPTIONAL REGULATOR RUTR"/>
    <property type="match status" value="1"/>
</dbReference>
<dbReference type="EMBL" id="CP045032">
    <property type="protein sequence ID" value="QFQ02183.1"/>
    <property type="molecule type" value="Genomic_DNA"/>
</dbReference>
<evidence type="ECO:0000256" key="1">
    <source>
        <dbReference type="ARBA" id="ARBA00023015"/>
    </source>
</evidence>
<dbReference type="PANTHER" id="PTHR30055:SF151">
    <property type="entry name" value="TRANSCRIPTIONAL REGULATORY PROTEIN"/>
    <property type="match status" value="1"/>
</dbReference>
<dbReference type="PRINTS" id="PR00455">
    <property type="entry name" value="HTHTETR"/>
</dbReference>
<dbReference type="InterPro" id="IPR023772">
    <property type="entry name" value="DNA-bd_HTH_TetR-type_CS"/>
</dbReference>
<dbReference type="KEGG" id="cuo:CUROG_04020"/>
<dbReference type="PROSITE" id="PS50977">
    <property type="entry name" value="HTH_TETR_2"/>
    <property type="match status" value="1"/>
</dbReference>
<dbReference type="Proteomes" id="UP000326711">
    <property type="component" value="Chromosome"/>
</dbReference>
<feature type="DNA-binding region" description="H-T-H motif" evidence="4">
    <location>
        <begin position="25"/>
        <end position="44"/>
    </location>
</feature>
<gene>
    <name evidence="6" type="primary">tetR</name>
    <name evidence="6" type="ORF">CUROG_04020</name>
</gene>
<dbReference type="GO" id="GO:0003700">
    <property type="term" value="F:DNA-binding transcription factor activity"/>
    <property type="evidence" value="ECO:0007669"/>
    <property type="project" value="TreeGrafter"/>
</dbReference>
<keyword evidence="3" id="KW-0804">Transcription</keyword>
<accession>A0A5J6Z935</accession>
<feature type="domain" description="HTH tetR-type" evidence="5">
    <location>
        <begin position="2"/>
        <end position="62"/>
    </location>
</feature>
<evidence type="ECO:0000259" key="5">
    <source>
        <dbReference type="PROSITE" id="PS50977"/>
    </source>
</evidence>
<dbReference type="SUPFAM" id="SSF46689">
    <property type="entry name" value="Homeodomain-like"/>
    <property type="match status" value="1"/>
</dbReference>
<dbReference type="RefSeq" id="WP_161595714.1">
    <property type="nucleotide sequence ID" value="NZ_CP045032.1"/>
</dbReference>
<sequence>MQLNSDIILATAKDILKEYGLADLTMRRLARALEVTPGTLYWHFPSKQDLLGAIAADLLAAVPSPSPSISDATVSSSATNGRHSAGDFCVALYTALTSLRDGAEITLAALASGTTGRDVLAELQLLSPEKGAILYHYVFGAALDLQARQAIASALGEPVLPKAECEAVSGGVALILGAPNS</sequence>
<dbReference type="Pfam" id="PF00440">
    <property type="entry name" value="TetR_N"/>
    <property type="match status" value="1"/>
</dbReference>
<reference evidence="7" key="1">
    <citation type="submission" date="2019-10" db="EMBL/GenBank/DDBJ databases">
        <title>Complete genome sequence of Corynebacterium urogenitalis DSM 108747, isolated from the genital tract of a cow.</title>
        <authorList>
            <person name="Ruckert C."/>
            <person name="Ballas P."/>
            <person name="Wagener K."/>
            <person name="Drillich M."/>
            <person name="Kaempfer P."/>
            <person name="Busse H.-J."/>
            <person name="Ehling-Schulz M."/>
        </authorList>
    </citation>
    <scope>NUCLEOTIDE SEQUENCE [LARGE SCALE GENOMIC DNA]</scope>
    <source>
        <strain evidence="7">LMM 1652</strain>
    </source>
</reference>
<dbReference type="InterPro" id="IPR050109">
    <property type="entry name" value="HTH-type_TetR-like_transc_reg"/>
</dbReference>
<dbReference type="PROSITE" id="PS01081">
    <property type="entry name" value="HTH_TETR_1"/>
    <property type="match status" value="1"/>
</dbReference>